<organism evidence="1 2">
    <name type="scientific">Tetranychus urticae</name>
    <name type="common">Two-spotted spider mite</name>
    <dbReference type="NCBI Taxonomy" id="32264"/>
    <lineage>
        <taxon>Eukaryota</taxon>
        <taxon>Metazoa</taxon>
        <taxon>Ecdysozoa</taxon>
        <taxon>Arthropoda</taxon>
        <taxon>Chelicerata</taxon>
        <taxon>Arachnida</taxon>
        <taxon>Acari</taxon>
        <taxon>Acariformes</taxon>
        <taxon>Trombidiformes</taxon>
        <taxon>Prostigmata</taxon>
        <taxon>Eleutherengona</taxon>
        <taxon>Raphignathae</taxon>
        <taxon>Tetranychoidea</taxon>
        <taxon>Tetranychidae</taxon>
        <taxon>Tetranychus</taxon>
    </lineage>
</organism>
<evidence type="ECO:0000313" key="1">
    <source>
        <dbReference type="EnsemblMetazoa" id="tetur04g03390.1"/>
    </source>
</evidence>
<accession>T1K215</accession>
<dbReference type="EnsemblMetazoa" id="tetur04g03390.1">
    <property type="protein sequence ID" value="tetur04g03390.1"/>
    <property type="gene ID" value="tetur04g03390"/>
</dbReference>
<reference evidence="2" key="1">
    <citation type="submission" date="2011-08" db="EMBL/GenBank/DDBJ databases">
        <authorList>
            <person name="Rombauts S."/>
        </authorList>
    </citation>
    <scope>NUCLEOTIDE SEQUENCE</scope>
    <source>
        <strain evidence="2">London</strain>
    </source>
</reference>
<proteinExistence type="predicted"/>
<sequence length="116" mass="12141">MWSSECGLTITKETVDGLSKGSRLLIDLFDYVYKAIGCRYSPDGGPEFGVKDCSVLLVSLYTGDAIPDAGADLSIGVTVVVEEDGEGALLVDVNVDADGEVALFGVTIQSTGILVY</sequence>
<keyword evidence="2" id="KW-1185">Reference proteome</keyword>
<evidence type="ECO:0000313" key="2">
    <source>
        <dbReference type="Proteomes" id="UP000015104"/>
    </source>
</evidence>
<name>T1K215_TETUR</name>
<protein>
    <submittedName>
        <fullName evidence="1">Uncharacterized protein</fullName>
    </submittedName>
</protein>
<dbReference type="Proteomes" id="UP000015104">
    <property type="component" value="Unassembled WGS sequence"/>
</dbReference>
<reference evidence="1" key="2">
    <citation type="submission" date="2015-06" db="UniProtKB">
        <authorList>
            <consortium name="EnsemblMetazoa"/>
        </authorList>
    </citation>
    <scope>IDENTIFICATION</scope>
</reference>
<dbReference type="HOGENOM" id="CLU_2099947_0_0_1"/>
<dbReference type="AlphaFoldDB" id="T1K215"/>
<dbReference type="EMBL" id="CAEY01001358">
    <property type="status" value="NOT_ANNOTATED_CDS"/>
    <property type="molecule type" value="Genomic_DNA"/>
</dbReference>